<keyword evidence="3" id="KW-1185">Reference proteome</keyword>
<accession>A0A9X1LT80</accession>
<feature type="region of interest" description="Disordered" evidence="1">
    <location>
        <begin position="83"/>
        <end position="111"/>
    </location>
</feature>
<comment type="caution">
    <text evidence="2">The sequence shown here is derived from an EMBL/GenBank/DDBJ whole genome shotgun (WGS) entry which is preliminary data.</text>
</comment>
<evidence type="ECO:0000313" key="3">
    <source>
        <dbReference type="Proteomes" id="UP001139354"/>
    </source>
</evidence>
<dbReference type="Proteomes" id="UP001139354">
    <property type="component" value="Unassembled WGS sequence"/>
</dbReference>
<dbReference type="AlphaFoldDB" id="A0A9X1LT80"/>
<dbReference type="EMBL" id="JAGTTN010000001">
    <property type="protein sequence ID" value="MCC2031411.1"/>
    <property type="molecule type" value="Genomic_DNA"/>
</dbReference>
<reference evidence="2" key="1">
    <citation type="submission" date="2021-04" db="EMBL/GenBank/DDBJ databases">
        <title>Microbacterium tenobrionis sp. nov. and Microbacterium allomyrinae sp. nov., isolated from larvae of Tenobrio molitor and Allomyrina dichotoma, respectively.</title>
        <authorList>
            <person name="Lee S.D."/>
        </authorList>
    </citation>
    <scope>NUCLEOTIDE SEQUENCE</scope>
    <source>
        <strain evidence="2">BWT-G7</strain>
    </source>
</reference>
<proteinExistence type="predicted"/>
<sequence>MKHITYGQKSLIVGDDAASALLAYAAAVARHRTGDHVTLMGFAADGNEIEATLVLDSGTLIISESVRTSVSEPDNSAAVADLRERTSRLDNPPAATDGDAVGGEQTLVDPY</sequence>
<dbReference type="RefSeq" id="WP_229383292.1">
    <property type="nucleotide sequence ID" value="NZ_JAGTTN010000001.1"/>
</dbReference>
<evidence type="ECO:0000256" key="1">
    <source>
        <dbReference type="SAM" id="MobiDB-lite"/>
    </source>
</evidence>
<gene>
    <name evidence="2" type="ORF">KEC57_04355</name>
</gene>
<protein>
    <submittedName>
        <fullName evidence="2">Uncharacterized protein</fullName>
    </submittedName>
</protein>
<organism evidence="2 3">
    <name type="scientific">Microbacterium allomyrinae</name>
    <dbReference type="NCBI Taxonomy" id="2830666"/>
    <lineage>
        <taxon>Bacteria</taxon>
        <taxon>Bacillati</taxon>
        <taxon>Actinomycetota</taxon>
        <taxon>Actinomycetes</taxon>
        <taxon>Micrococcales</taxon>
        <taxon>Microbacteriaceae</taxon>
        <taxon>Microbacterium</taxon>
    </lineage>
</organism>
<evidence type="ECO:0000313" key="2">
    <source>
        <dbReference type="EMBL" id="MCC2031411.1"/>
    </source>
</evidence>
<name>A0A9X1LT80_9MICO</name>